<dbReference type="STRING" id="512564.MCRO_0530"/>
<protein>
    <submittedName>
        <fullName evidence="2">Putative lipoprotein</fullName>
    </submittedName>
</protein>
<evidence type="ECO:0000256" key="1">
    <source>
        <dbReference type="SAM" id="SignalP"/>
    </source>
</evidence>
<dbReference type="KEGG" id="mcd:MCRO_0530"/>
<keyword evidence="1" id="KW-0732">Signal</keyword>
<dbReference type="eggNOG" id="ENOG5031ZAT">
    <property type="taxonomic scope" value="Bacteria"/>
</dbReference>
<dbReference type="EMBL" id="CP001991">
    <property type="protein sequence ID" value="ADE19919.1"/>
    <property type="molecule type" value="Genomic_DNA"/>
</dbReference>
<reference key="2">
    <citation type="submission" date="2010-03" db="EMBL/GenBank/DDBJ databases">
        <authorList>
            <person name="Ma Z."/>
            <person name="Wang X."/>
            <person name="Liu H."/>
        </authorList>
    </citation>
    <scope>NUCLEOTIDE SEQUENCE</scope>
    <source>
        <strain>MP145</strain>
    </source>
</reference>
<gene>
    <name evidence="2" type="ordered locus">MCRO_0530</name>
</gene>
<reference evidence="2 3" key="3">
    <citation type="journal article" date="2011" name="J. Bacteriol.">
        <title>Genome sequences of Mycoplasma alligatoris A21JP2T and Mycoplasma crocodyli MP145T.</title>
        <authorList>
            <person name="Brown D.R."/>
            <person name="Farmerie W.G."/>
            <person name="May M."/>
            <person name="Benders G.A."/>
            <person name="Durkin A.S."/>
            <person name="Hlavinka K."/>
            <person name="Hostetler J."/>
            <person name="Jackson J."/>
            <person name="Johnson J."/>
            <person name="Miller R.H."/>
            <person name="Paralanov V."/>
            <person name="Radune D."/>
            <person name="Szczypinski B."/>
            <person name="Glass J.I."/>
        </authorList>
    </citation>
    <scope>NUCLEOTIDE SEQUENCE [LARGE SCALE GENOMIC DNA]</scope>
    <source>
        <strain evidence="3">ATCC 51981 / MP145</strain>
    </source>
</reference>
<name>D5E5V7_MYCCM</name>
<organism evidence="2 3">
    <name type="scientific">Mycoplasma crocodyli (strain ATCC 51981 / MP145)</name>
    <dbReference type="NCBI Taxonomy" id="512564"/>
    <lineage>
        <taxon>Bacteria</taxon>
        <taxon>Bacillati</taxon>
        <taxon>Mycoplasmatota</taxon>
        <taxon>Mollicutes</taxon>
        <taxon>Mycoplasmataceae</taxon>
        <taxon>Mycoplasma</taxon>
    </lineage>
</organism>
<sequence length="312" mass="36272">MKKKLLFLSISPLFGLPVAIMSCNNGNNEKVLSEVDRNSQKLLMKLDEDIKEVNKTKFNKEEYTTGSKKVLNQLFEKVIGIDLNEKQSINSLDKGFDEFKEVVGKEVIAAKFAELDDLIDEDFIHLIKHAKDVFIEVFKDSKNWNFKLTNLNKAINNINNNVVIKNEEWVETLKKTNHFGIETIFNVKYYEDNQKSGSNHEHLPNVGHGHDEHVHVMGNMLIELNNLYSNLFIKKDVLKMINEFKKATYTDDQKIKEALNKLETKLLEFKEWCTKSKLDIFLQEEGLDFKKSYENLEKTINQIAALRNLKLN</sequence>
<dbReference type="OrthoDB" id="9880386at2"/>
<accession>D5E5V7</accession>
<dbReference type="Proteomes" id="UP000001845">
    <property type="component" value="Chromosome"/>
</dbReference>
<dbReference type="PROSITE" id="PS51257">
    <property type="entry name" value="PROKAR_LIPOPROTEIN"/>
    <property type="match status" value="1"/>
</dbReference>
<keyword evidence="3" id="KW-1185">Reference proteome</keyword>
<keyword evidence="2" id="KW-0449">Lipoprotein</keyword>
<evidence type="ECO:0000313" key="2">
    <source>
        <dbReference type="EMBL" id="ADE19919.1"/>
    </source>
</evidence>
<dbReference type="HOGENOM" id="CLU_890865_0_0_14"/>
<dbReference type="RefSeq" id="WP_013054695.1">
    <property type="nucleotide sequence ID" value="NC_014014.1"/>
</dbReference>
<reference evidence="3" key="1">
    <citation type="submission" date="2010-03" db="EMBL/GenBank/DDBJ databases">
        <title>The complete genome of Mycoplasma crocodyli MP145.</title>
        <authorList>
            <person name="Glass J.I."/>
            <person name="Durkin A.S."/>
            <person name="Hostetler J."/>
            <person name="Jackson J."/>
            <person name="Johnson J."/>
            <person name="May M.A."/>
            <person name="Paralanov V."/>
            <person name="Radune D."/>
            <person name="Szczypinski B."/>
            <person name="Brown D.R."/>
        </authorList>
    </citation>
    <scope>NUCLEOTIDE SEQUENCE [LARGE SCALE GENOMIC DNA]</scope>
    <source>
        <strain evidence="3">ATCC 51981 / MP145</strain>
    </source>
</reference>
<proteinExistence type="predicted"/>
<evidence type="ECO:0000313" key="3">
    <source>
        <dbReference type="Proteomes" id="UP000001845"/>
    </source>
</evidence>
<dbReference type="AlphaFoldDB" id="D5E5V7"/>
<feature type="signal peptide" evidence="1">
    <location>
        <begin position="1"/>
        <end position="19"/>
    </location>
</feature>
<feature type="chain" id="PRO_5003071385" evidence="1">
    <location>
        <begin position="20"/>
        <end position="312"/>
    </location>
</feature>